<evidence type="ECO:0000256" key="2">
    <source>
        <dbReference type="ARBA" id="ARBA00010835"/>
    </source>
</evidence>
<dbReference type="Gene3D" id="3.30.160.20">
    <property type="match status" value="1"/>
</dbReference>
<evidence type="ECO:0000313" key="6">
    <source>
        <dbReference type="EMBL" id="CAD7240763.1"/>
    </source>
</evidence>
<reference evidence="6" key="1">
    <citation type="submission" date="2020-11" db="EMBL/GenBank/DDBJ databases">
        <authorList>
            <person name="Tran Van P."/>
        </authorList>
    </citation>
    <scope>NUCLEOTIDE SEQUENCE</scope>
</reference>
<dbReference type="PANTHER" id="PTHR46203">
    <property type="entry name" value="PROBABLE PEPTIDE CHAIN RELEASE FACTOR C12ORF65"/>
    <property type="match status" value="1"/>
</dbReference>
<comment type="similarity">
    <text evidence="2">Belongs to the prokaryotic/mitochondrial release factor family.</text>
</comment>
<name>A0A7R8X4S4_9CRUS</name>
<dbReference type="EMBL" id="CAJPEV010000060">
    <property type="protein sequence ID" value="CAG0879820.1"/>
    <property type="molecule type" value="Genomic_DNA"/>
</dbReference>
<dbReference type="GO" id="GO:0005739">
    <property type="term" value="C:mitochondrion"/>
    <property type="evidence" value="ECO:0007669"/>
    <property type="project" value="UniProtKB-SubCell"/>
</dbReference>
<keyword evidence="3" id="KW-0809">Transit peptide</keyword>
<dbReference type="AlphaFoldDB" id="A0A7R8X4S4"/>
<dbReference type="Pfam" id="PF00472">
    <property type="entry name" value="RF-1"/>
    <property type="match status" value="1"/>
</dbReference>
<evidence type="ECO:0000313" key="7">
    <source>
        <dbReference type="Proteomes" id="UP000677054"/>
    </source>
</evidence>
<proteinExistence type="inferred from homology"/>
<dbReference type="PANTHER" id="PTHR46203:SF1">
    <property type="entry name" value="MITOCHONDRIAL TRANSLATION RELEASE FACTOR IN RESCUE"/>
    <property type="match status" value="1"/>
</dbReference>
<evidence type="ECO:0000256" key="4">
    <source>
        <dbReference type="ARBA" id="ARBA00023128"/>
    </source>
</evidence>
<evidence type="ECO:0000259" key="5">
    <source>
        <dbReference type="Pfam" id="PF00472"/>
    </source>
</evidence>
<dbReference type="OrthoDB" id="277888at2759"/>
<dbReference type="InterPro" id="IPR000352">
    <property type="entry name" value="Pep_chain_release_fac_I"/>
</dbReference>
<feature type="domain" description="Prokaryotic-type class I peptide chain release factors" evidence="5">
    <location>
        <begin position="36"/>
        <end position="121"/>
    </location>
</feature>
<accession>A0A7R8X4S4</accession>
<evidence type="ECO:0000256" key="1">
    <source>
        <dbReference type="ARBA" id="ARBA00004173"/>
    </source>
</evidence>
<keyword evidence="4" id="KW-0496">Mitochondrion</keyword>
<dbReference type="InterPro" id="IPR052405">
    <property type="entry name" value="Mito_Transl_Release_Factor"/>
</dbReference>
<sequence length="147" mass="17193">MKAVMRRLTIAGVQSFWKCQQSCLRSFSQVQQLPPLKEEEIEEKFVKGNGPGGQSVNKTVNCVHLKHTPTGIVVKCHQSRLLHENRKLARQLLREKLDDFYNGEMSGRNQRKKLLLEKFQRREDKASKLRDMKEQWKNHENGSTMQC</sequence>
<dbReference type="SUPFAM" id="SSF75620">
    <property type="entry name" value="Release factor"/>
    <property type="match status" value="1"/>
</dbReference>
<dbReference type="EMBL" id="LR899577">
    <property type="protein sequence ID" value="CAD7240763.1"/>
    <property type="molecule type" value="Genomic_DNA"/>
</dbReference>
<organism evidence="6">
    <name type="scientific">Darwinula stevensoni</name>
    <dbReference type="NCBI Taxonomy" id="69355"/>
    <lineage>
        <taxon>Eukaryota</taxon>
        <taxon>Metazoa</taxon>
        <taxon>Ecdysozoa</taxon>
        <taxon>Arthropoda</taxon>
        <taxon>Crustacea</taxon>
        <taxon>Oligostraca</taxon>
        <taxon>Ostracoda</taxon>
        <taxon>Podocopa</taxon>
        <taxon>Podocopida</taxon>
        <taxon>Darwinulocopina</taxon>
        <taxon>Darwinuloidea</taxon>
        <taxon>Darwinulidae</taxon>
        <taxon>Darwinula</taxon>
    </lineage>
</organism>
<dbReference type="GO" id="GO:0003747">
    <property type="term" value="F:translation release factor activity"/>
    <property type="evidence" value="ECO:0007669"/>
    <property type="project" value="InterPro"/>
</dbReference>
<dbReference type="InterPro" id="IPR045853">
    <property type="entry name" value="Pep_chain_release_fac_I_sf"/>
</dbReference>
<evidence type="ECO:0000256" key="3">
    <source>
        <dbReference type="ARBA" id="ARBA00022946"/>
    </source>
</evidence>
<comment type="subcellular location">
    <subcellularLocation>
        <location evidence="1">Mitochondrion</location>
    </subcellularLocation>
</comment>
<dbReference type="Proteomes" id="UP000677054">
    <property type="component" value="Unassembled WGS sequence"/>
</dbReference>
<protein>
    <recommendedName>
        <fullName evidence="5">Prokaryotic-type class I peptide chain release factors domain-containing protein</fullName>
    </recommendedName>
</protein>
<keyword evidence="7" id="KW-1185">Reference proteome</keyword>
<gene>
    <name evidence="6" type="ORF">DSTB1V02_LOCUS770</name>
</gene>